<reference evidence="3 4" key="1">
    <citation type="submission" date="2018-04" db="EMBL/GenBank/DDBJ databases">
        <title>Draft Genome Sequence of Phosphate-Solubilizing Chryseobacterium sp. ISE14 that is a Biocontrol and Plant Growth-Promoting Rhizobacterium Isolated from Cucumber.</title>
        <authorList>
            <person name="Jeong J.-J."/>
            <person name="Sang M.K."/>
            <person name="Choi I.-G."/>
            <person name="Kim K.D."/>
        </authorList>
    </citation>
    <scope>NUCLEOTIDE SEQUENCE [LARGE SCALE GENOMIC DNA]</scope>
    <source>
        <strain evidence="3 4">ISE14</strain>
    </source>
</reference>
<dbReference type="RefSeq" id="WP_109712284.1">
    <property type="nucleotide sequence ID" value="NZ_PPED02000002.1"/>
</dbReference>
<keyword evidence="4" id="KW-1185">Reference proteome</keyword>
<protein>
    <submittedName>
        <fullName evidence="3">Alpha/beta hydrolase</fullName>
    </submittedName>
</protein>
<dbReference type="PANTHER" id="PTHR48081:SF6">
    <property type="entry name" value="PEPTIDASE S9 PROLYL OLIGOPEPTIDASE CATALYTIC DOMAIN-CONTAINING PROTEIN"/>
    <property type="match status" value="1"/>
</dbReference>
<dbReference type="EMBL" id="PPED02000002">
    <property type="protein sequence ID" value="PWN70648.1"/>
    <property type="molecule type" value="Genomic_DNA"/>
</dbReference>
<dbReference type="OrthoDB" id="9794725at2"/>
<evidence type="ECO:0000313" key="3">
    <source>
        <dbReference type="EMBL" id="PWN70648.1"/>
    </source>
</evidence>
<dbReference type="InterPro" id="IPR050300">
    <property type="entry name" value="GDXG_lipolytic_enzyme"/>
</dbReference>
<feature type="domain" description="BD-FAE-like" evidence="2">
    <location>
        <begin position="73"/>
        <end position="260"/>
    </location>
</feature>
<evidence type="ECO:0000259" key="2">
    <source>
        <dbReference type="Pfam" id="PF20434"/>
    </source>
</evidence>
<dbReference type="InterPro" id="IPR049492">
    <property type="entry name" value="BD-FAE-like_dom"/>
</dbReference>
<evidence type="ECO:0000313" key="4">
    <source>
        <dbReference type="Proteomes" id="UP000236594"/>
    </source>
</evidence>
<name>A0A316XGV7_9FLAO</name>
<keyword evidence="1 3" id="KW-0378">Hydrolase</keyword>
<dbReference type="SUPFAM" id="SSF53474">
    <property type="entry name" value="alpha/beta-Hydrolases"/>
    <property type="match status" value="1"/>
</dbReference>
<dbReference type="InterPro" id="IPR029058">
    <property type="entry name" value="AB_hydrolase_fold"/>
</dbReference>
<dbReference type="Pfam" id="PF20434">
    <property type="entry name" value="BD-FAE"/>
    <property type="match status" value="1"/>
</dbReference>
<dbReference type="Gene3D" id="3.40.50.1820">
    <property type="entry name" value="alpha/beta hydrolase"/>
    <property type="match status" value="1"/>
</dbReference>
<sequence length="311" mass="33755">MNNILFFFLLLSNLFLGSRGLCVKGQTPSIALWKTIPDGPGPKGENKISPKGSFTNISNPQLIVHQPQTPNGIAVLVISGGGYAHIESGSEGNPVGEWLQSQGITAFELLYRLPGEGWTTKSVPFQDAQRALRIIRSNAGKYKIDPDKIGVLGFSAGSHLAGYISSTFDTVYYPPQDAIDQISAKPDFTAMIYPVVSMLPPNNNTHSFKSLLGKSSDTKDQIQLSVEKQVTEHSPITFLAQSEDDPISPVENSILMYQALKNHKIPAELHLFQSGGHGWGLGKKGTNTGEWPDLFLKWLKVNGILGTSANP</sequence>
<evidence type="ECO:0000256" key="1">
    <source>
        <dbReference type="ARBA" id="ARBA00022801"/>
    </source>
</evidence>
<proteinExistence type="predicted"/>
<gene>
    <name evidence="3" type="ORF">C1631_011880</name>
</gene>
<organism evidence="3 4">
    <name type="scientific">Chryseobacterium phosphatilyticum</name>
    <dbReference type="NCBI Taxonomy" id="475075"/>
    <lineage>
        <taxon>Bacteria</taxon>
        <taxon>Pseudomonadati</taxon>
        <taxon>Bacteroidota</taxon>
        <taxon>Flavobacteriia</taxon>
        <taxon>Flavobacteriales</taxon>
        <taxon>Weeksellaceae</taxon>
        <taxon>Chryseobacterium group</taxon>
        <taxon>Chryseobacterium</taxon>
    </lineage>
</organism>
<comment type="caution">
    <text evidence="3">The sequence shown here is derived from an EMBL/GenBank/DDBJ whole genome shotgun (WGS) entry which is preliminary data.</text>
</comment>
<dbReference type="PANTHER" id="PTHR48081">
    <property type="entry name" value="AB HYDROLASE SUPERFAMILY PROTEIN C4A8.06C"/>
    <property type="match status" value="1"/>
</dbReference>
<dbReference type="Proteomes" id="UP000236594">
    <property type="component" value="Unassembled WGS sequence"/>
</dbReference>
<dbReference type="GO" id="GO:0016787">
    <property type="term" value="F:hydrolase activity"/>
    <property type="evidence" value="ECO:0007669"/>
    <property type="project" value="UniProtKB-KW"/>
</dbReference>
<dbReference type="AlphaFoldDB" id="A0A316XGV7"/>
<accession>A0A316XGV7</accession>